<organism evidence="2 3">
    <name type="scientific">Fluoribacter dumoffii</name>
    <dbReference type="NCBI Taxonomy" id="463"/>
    <lineage>
        <taxon>Bacteria</taxon>
        <taxon>Pseudomonadati</taxon>
        <taxon>Pseudomonadota</taxon>
        <taxon>Gammaproteobacteria</taxon>
        <taxon>Legionellales</taxon>
        <taxon>Legionellaceae</taxon>
        <taxon>Fluoribacter</taxon>
    </lineage>
</organism>
<dbReference type="AlphaFoldDB" id="A0A377ITT3"/>
<reference evidence="2 3" key="1">
    <citation type="submission" date="2018-06" db="EMBL/GenBank/DDBJ databases">
        <authorList>
            <consortium name="Pathogen Informatics"/>
            <person name="Doyle S."/>
        </authorList>
    </citation>
    <scope>NUCLEOTIDE SEQUENCE [LARGE SCALE GENOMIC DNA]</scope>
    <source>
        <strain evidence="2 3">NCTC11370</strain>
    </source>
</reference>
<feature type="transmembrane region" description="Helical" evidence="1">
    <location>
        <begin position="52"/>
        <end position="72"/>
    </location>
</feature>
<keyword evidence="1" id="KW-0812">Transmembrane</keyword>
<keyword evidence="1" id="KW-1133">Transmembrane helix</keyword>
<accession>A0A377ITT3</accession>
<feature type="transmembrane region" description="Helical" evidence="1">
    <location>
        <begin position="21"/>
        <end position="40"/>
    </location>
</feature>
<evidence type="ECO:0000313" key="3">
    <source>
        <dbReference type="Proteomes" id="UP000254554"/>
    </source>
</evidence>
<feature type="transmembrane region" description="Helical" evidence="1">
    <location>
        <begin position="175"/>
        <end position="193"/>
    </location>
</feature>
<name>A0A377ITT3_9GAMM</name>
<sequence length="203" mass="24009">MINRMNSNKNANRYCSYIGYFVNNYTAALLFLYICTLYFMTDRFSHQVIEEFSLSLTLVLINLLAAKHLYYLNTQKQLMQIHFIRHQFIVMTLIFFISSLVITLIHHTNADYKGWWVFYINFYYLIGVIYSSLYCFISYLFSQNSAKYTYSFALFSLVLMVLLTCIKPLANDRGLSSILFFLLAVHFILIMSIKIKKRITLLN</sequence>
<keyword evidence="1" id="KW-0472">Membrane</keyword>
<feature type="transmembrane region" description="Helical" evidence="1">
    <location>
        <begin position="84"/>
        <end position="105"/>
    </location>
</feature>
<protein>
    <submittedName>
        <fullName evidence="2">Uncharacterized protein</fullName>
    </submittedName>
</protein>
<gene>
    <name evidence="2" type="ORF">NCTC11370_03535</name>
</gene>
<dbReference type="EMBL" id="UGGT01000002">
    <property type="protein sequence ID" value="STO91557.1"/>
    <property type="molecule type" value="Genomic_DNA"/>
</dbReference>
<feature type="transmembrane region" description="Helical" evidence="1">
    <location>
        <begin position="117"/>
        <end position="141"/>
    </location>
</feature>
<evidence type="ECO:0000256" key="1">
    <source>
        <dbReference type="SAM" id="Phobius"/>
    </source>
</evidence>
<dbReference type="Proteomes" id="UP000254554">
    <property type="component" value="Unassembled WGS sequence"/>
</dbReference>
<evidence type="ECO:0000313" key="2">
    <source>
        <dbReference type="EMBL" id="STO91557.1"/>
    </source>
</evidence>
<proteinExistence type="predicted"/>
<keyword evidence="3" id="KW-1185">Reference proteome</keyword>
<feature type="transmembrane region" description="Helical" evidence="1">
    <location>
        <begin position="148"/>
        <end position="169"/>
    </location>
</feature>